<keyword evidence="1" id="KW-0614">Plasmid</keyword>
<protein>
    <submittedName>
        <fullName evidence="1">Uncharacterized protein</fullName>
    </submittedName>
</protein>
<dbReference type="HOGENOM" id="CLU_2393019_0_0_2"/>
<dbReference type="EMBL" id="CP003317">
    <property type="protein sequence ID" value="AFA40855.1"/>
    <property type="molecule type" value="Genomic_DNA"/>
</dbReference>
<organism evidence="1 2">
    <name type="scientific">Pyrobaculum oguniense (strain DSM 13380 / JCM 10595 / TE7)</name>
    <dbReference type="NCBI Taxonomy" id="698757"/>
    <lineage>
        <taxon>Archaea</taxon>
        <taxon>Thermoproteota</taxon>
        <taxon>Thermoprotei</taxon>
        <taxon>Thermoproteales</taxon>
        <taxon>Thermoproteaceae</taxon>
        <taxon>Pyrobaculum</taxon>
    </lineage>
</organism>
<proteinExistence type="predicted"/>
<geneLocation type="plasmid" evidence="1 2">
    <name>extrachromosomal element</name>
</geneLocation>
<accession>H6QE25</accession>
<sequence>MKSSPRSCREVLKELLKRAYALNVKHPECGFIIPLMPISKIEKGRVRVEVIHRCLSKLWPFWTYAYSGNYKRVIIVYGISLDDFRAKALALIH</sequence>
<keyword evidence="2" id="KW-1185">Reference proteome</keyword>
<dbReference type="KEGG" id="pog:Pogu_ECE028"/>
<dbReference type="AlphaFoldDB" id="H6QE25"/>
<evidence type="ECO:0000313" key="1">
    <source>
        <dbReference type="EMBL" id="AFA40855.1"/>
    </source>
</evidence>
<evidence type="ECO:0000313" key="2">
    <source>
        <dbReference type="Proteomes" id="UP000009062"/>
    </source>
</evidence>
<name>H6QE25_PYROT</name>
<gene>
    <name evidence="1" type="ORF">Pogu_ECE028</name>
</gene>
<reference evidence="1 2" key="1">
    <citation type="submission" date="2012-01" db="EMBL/GenBank/DDBJ databases">
        <title>Complete Genome Sequence of Pyrobaculum oguniense.</title>
        <authorList>
            <person name="Bernick D.L."/>
            <person name="Karplus K."/>
            <person name="Lui L.M."/>
            <person name="Coker J.K.C."/>
            <person name="Murphy J.N."/>
            <person name="Cozen A.E."/>
            <person name="Chan P.P."/>
            <person name="Lowe T.M."/>
        </authorList>
    </citation>
    <scope>NUCLEOTIDE SEQUENCE [LARGE SCALE GENOMIC DNA]</scope>
    <source>
        <strain evidence="1 2">TE7</strain>
        <plasmid evidence="1 2">extrachromosomal element</plasmid>
    </source>
</reference>
<dbReference type="Proteomes" id="UP000009062">
    <property type="component" value="Plasmid extrachromosomal element"/>
</dbReference>